<dbReference type="EnsemblMetazoa" id="AAEL026834-RA">
    <property type="protein sequence ID" value="AAEL026834-PA"/>
    <property type="gene ID" value="AAEL026834"/>
</dbReference>
<name>A0A6I8TUH6_AEDAE</name>
<keyword evidence="2" id="KW-1185">Reference proteome</keyword>
<reference evidence="1 2" key="1">
    <citation type="submission" date="2017-06" db="EMBL/GenBank/DDBJ databases">
        <title>Aedes aegypti genome working group (AGWG) sequencing and assembly.</title>
        <authorList>
            <consortium name="Aedes aegypti Genome Working Group (AGWG)"/>
            <person name="Matthews B.J."/>
        </authorList>
    </citation>
    <scope>NUCLEOTIDE SEQUENCE [LARGE SCALE GENOMIC DNA]</scope>
    <source>
        <strain evidence="1 2">LVP_AGWG</strain>
    </source>
</reference>
<evidence type="ECO:0000313" key="1">
    <source>
        <dbReference type="EnsemblMetazoa" id="AAEL026834-PA"/>
    </source>
</evidence>
<proteinExistence type="predicted"/>
<protein>
    <recommendedName>
        <fullName evidence="3">MARVEL domain-containing protein</fullName>
    </recommendedName>
</protein>
<organism evidence="1 2">
    <name type="scientific">Aedes aegypti</name>
    <name type="common">Yellowfever mosquito</name>
    <name type="synonym">Culex aegypti</name>
    <dbReference type="NCBI Taxonomy" id="7159"/>
    <lineage>
        <taxon>Eukaryota</taxon>
        <taxon>Metazoa</taxon>
        <taxon>Ecdysozoa</taxon>
        <taxon>Arthropoda</taxon>
        <taxon>Hexapoda</taxon>
        <taxon>Insecta</taxon>
        <taxon>Pterygota</taxon>
        <taxon>Neoptera</taxon>
        <taxon>Endopterygota</taxon>
        <taxon>Diptera</taxon>
        <taxon>Nematocera</taxon>
        <taxon>Culicoidea</taxon>
        <taxon>Culicidae</taxon>
        <taxon>Culicinae</taxon>
        <taxon>Aedini</taxon>
        <taxon>Aedes</taxon>
        <taxon>Stegomyia</taxon>
    </lineage>
</organism>
<gene>
    <name evidence="1" type="primary">110676221</name>
</gene>
<sequence>MGTQIMNKVSTTASVPLVHNFERKKSPFPPSYDVTILQNAAGPAGRINWSALKTVQSALKFGQLIASILTLVFIRPRLSYYSERFFWPELPYFIVAFTAAIGAVVLLFDAILVAQPHRRAFFPEEWFRVNLWYTGLTTVTYYTMAFSVLVMALWDFRSSSFNIWAAAFGFVAAALYVADWWMHFCKRRDFGDKPKEEDSGKTDPVNLIK</sequence>
<dbReference type="Proteomes" id="UP000008820">
    <property type="component" value="Chromosome 1"/>
</dbReference>
<evidence type="ECO:0008006" key="3">
    <source>
        <dbReference type="Google" id="ProtNLM"/>
    </source>
</evidence>
<dbReference type="AlphaFoldDB" id="A0A6I8TUH6"/>
<evidence type="ECO:0000313" key="2">
    <source>
        <dbReference type="Proteomes" id="UP000008820"/>
    </source>
</evidence>
<dbReference type="InParanoid" id="A0A6I8TUH6"/>
<reference evidence="1" key="2">
    <citation type="submission" date="2020-05" db="UniProtKB">
        <authorList>
            <consortium name="EnsemblMetazoa"/>
        </authorList>
    </citation>
    <scope>IDENTIFICATION</scope>
    <source>
        <strain evidence="1">LVP_AGWG</strain>
    </source>
</reference>
<dbReference type="OrthoDB" id="7766710at2759"/>
<accession>A0A6I8TUH6</accession>